<keyword evidence="1" id="KW-0812">Transmembrane</keyword>
<dbReference type="EMBL" id="VSSQ01146824">
    <property type="protein sequence ID" value="MPN65041.1"/>
    <property type="molecule type" value="Genomic_DNA"/>
</dbReference>
<keyword evidence="1" id="KW-1133">Transmembrane helix</keyword>
<sequence length="119" mass="13777">MTIAIWTLAAARIALCAFPQNQWLSYQQPLLWGILRNIPFAIMGVMLIVLFAQEARKNNDRVFRNMWLAITLSFAFYLPVVLFAERIPMIGMLMIPKTLAYVWIVLMGLALYRQAKKEI</sequence>
<protein>
    <submittedName>
        <fullName evidence="2">Uncharacterized protein</fullName>
    </submittedName>
</protein>
<gene>
    <name evidence="2" type="ORF">SDC9_212820</name>
</gene>
<evidence type="ECO:0000256" key="1">
    <source>
        <dbReference type="SAM" id="Phobius"/>
    </source>
</evidence>
<proteinExistence type="predicted"/>
<feature type="transmembrane region" description="Helical" evidence="1">
    <location>
        <begin position="90"/>
        <end position="112"/>
    </location>
</feature>
<reference evidence="2" key="1">
    <citation type="submission" date="2019-08" db="EMBL/GenBank/DDBJ databases">
        <authorList>
            <person name="Kucharzyk K."/>
            <person name="Murdoch R.W."/>
            <person name="Higgins S."/>
            <person name="Loffler F."/>
        </authorList>
    </citation>
    <scope>NUCLEOTIDE SEQUENCE</scope>
</reference>
<keyword evidence="1" id="KW-0472">Membrane</keyword>
<evidence type="ECO:0000313" key="2">
    <source>
        <dbReference type="EMBL" id="MPN65041.1"/>
    </source>
</evidence>
<organism evidence="2">
    <name type="scientific">bioreactor metagenome</name>
    <dbReference type="NCBI Taxonomy" id="1076179"/>
    <lineage>
        <taxon>unclassified sequences</taxon>
        <taxon>metagenomes</taxon>
        <taxon>ecological metagenomes</taxon>
    </lineage>
</organism>
<dbReference type="AlphaFoldDB" id="A0A645JN32"/>
<name>A0A645JN32_9ZZZZ</name>
<accession>A0A645JN32</accession>
<feature type="transmembrane region" description="Helical" evidence="1">
    <location>
        <begin position="65"/>
        <end position="84"/>
    </location>
</feature>
<comment type="caution">
    <text evidence="2">The sequence shown here is derived from an EMBL/GenBank/DDBJ whole genome shotgun (WGS) entry which is preliminary data.</text>
</comment>
<feature type="transmembrane region" description="Helical" evidence="1">
    <location>
        <begin position="32"/>
        <end position="53"/>
    </location>
</feature>